<dbReference type="InterPro" id="IPR036034">
    <property type="entry name" value="PDZ_sf"/>
</dbReference>
<name>A0A3B0RJS5_9ZZZZ</name>
<dbReference type="SUPFAM" id="SSF54211">
    <property type="entry name" value="Ribosomal protein S5 domain 2-like"/>
    <property type="match status" value="1"/>
</dbReference>
<keyword evidence="1" id="KW-1133">Transmembrane helix</keyword>
<dbReference type="GO" id="GO:0004252">
    <property type="term" value="F:serine-type endopeptidase activity"/>
    <property type="evidence" value="ECO:0007669"/>
    <property type="project" value="InterPro"/>
</dbReference>
<dbReference type="EMBL" id="UOEK01000022">
    <property type="protein sequence ID" value="VAV92197.1"/>
    <property type="molecule type" value="Genomic_DNA"/>
</dbReference>
<keyword evidence="1" id="KW-0472">Membrane</keyword>
<dbReference type="InterPro" id="IPR008269">
    <property type="entry name" value="Lon_proteolytic"/>
</dbReference>
<dbReference type="Pfam" id="PF05362">
    <property type="entry name" value="Lon_C"/>
    <property type="match status" value="1"/>
</dbReference>
<dbReference type="PANTHER" id="PTHR10046">
    <property type="entry name" value="ATP DEPENDENT LON PROTEASE FAMILY MEMBER"/>
    <property type="match status" value="1"/>
</dbReference>
<dbReference type="InterPro" id="IPR001478">
    <property type="entry name" value="PDZ"/>
</dbReference>
<dbReference type="AlphaFoldDB" id="A0A3B0RJS5"/>
<dbReference type="InterPro" id="IPR027065">
    <property type="entry name" value="Lon_Prtase"/>
</dbReference>
<keyword evidence="1" id="KW-0812">Transmembrane</keyword>
<dbReference type="PROSITE" id="PS51786">
    <property type="entry name" value="LON_PROTEOLYTIC"/>
    <property type="match status" value="1"/>
</dbReference>
<keyword evidence="4" id="KW-0645">Protease</keyword>
<dbReference type="GO" id="GO:0005524">
    <property type="term" value="F:ATP binding"/>
    <property type="evidence" value="ECO:0007669"/>
    <property type="project" value="InterPro"/>
</dbReference>
<sequence length="371" mass="39580">MTAPPELQDPRWQDVPSHLRPSRKIPVWPFIVGIFLLLIGGGFYVAAQTPVEFYALSPGPVNDVGDYIEVIDDTGPSAGQLYFLTVSLREISLLEYWGAKLDPKVDLSPRENIRPTGVSPESLRQQNIDLMEQSKQAAIYVALTRLGYEVTFEGEGSLIADVIQGSAADGVIQRGDVIVAVNGNPVEFSTDAVEYIGGNAPGDVINLELLRGADGPNPERVNLDITLGPYRAEDADGNLVEDNERGMVGVLLSNYNPSIVFPIDINIDSQNIGGPSAGMMFTLEIMDRLLPEDLTAGKSIAGTGTIDQDGNVGAIGGIRQKVFGAIAAGAEIVLVPADNYDDAVAAAGDDIIVVRIETIDDAINYLESLAS</sequence>
<dbReference type="Gene3D" id="3.30.230.10">
    <property type="match status" value="1"/>
</dbReference>
<protein>
    <submittedName>
        <fullName evidence="4">Lon-like protease with PDZ domain</fullName>
    </submittedName>
</protein>
<dbReference type="Pfam" id="PF13180">
    <property type="entry name" value="PDZ_2"/>
    <property type="match status" value="1"/>
</dbReference>
<dbReference type="PROSITE" id="PS50106">
    <property type="entry name" value="PDZ"/>
    <property type="match status" value="1"/>
</dbReference>
<dbReference type="SUPFAM" id="SSF50156">
    <property type="entry name" value="PDZ domain-like"/>
    <property type="match status" value="1"/>
</dbReference>
<dbReference type="SMART" id="SM00228">
    <property type="entry name" value="PDZ"/>
    <property type="match status" value="1"/>
</dbReference>
<evidence type="ECO:0000259" key="2">
    <source>
        <dbReference type="PROSITE" id="PS50106"/>
    </source>
</evidence>
<evidence type="ECO:0000256" key="1">
    <source>
        <dbReference type="SAM" id="Phobius"/>
    </source>
</evidence>
<organism evidence="4">
    <name type="scientific">hydrothermal vent metagenome</name>
    <dbReference type="NCBI Taxonomy" id="652676"/>
    <lineage>
        <taxon>unclassified sequences</taxon>
        <taxon>metagenomes</taxon>
        <taxon>ecological metagenomes</taxon>
    </lineage>
</organism>
<reference evidence="4" key="1">
    <citation type="submission" date="2018-06" db="EMBL/GenBank/DDBJ databases">
        <authorList>
            <person name="Zhirakovskaya E."/>
        </authorList>
    </citation>
    <scope>NUCLEOTIDE SEQUENCE</scope>
</reference>
<feature type="domain" description="Lon proteolytic" evidence="3">
    <location>
        <begin position="271"/>
        <end position="369"/>
    </location>
</feature>
<dbReference type="GO" id="GO:0004176">
    <property type="term" value="F:ATP-dependent peptidase activity"/>
    <property type="evidence" value="ECO:0007669"/>
    <property type="project" value="InterPro"/>
</dbReference>
<feature type="domain" description="PDZ" evidence="2">
    <location>
        <begin position="127"/>
        <end position="187"/>
    </location>
</feature>
<feature type="transmembrane region" description="Helical" evidence="1">
    <location>
        <begin position="27"/>
        <end position="47"/>
    </location>
</feature>
<proteinExistence type="predicted"/>
<dbReference type="GO" id="GO:0030163">
    <property type="term" value="P:protein catabolic process"/>
    <property type="evidence" value="ECO:0007669"/>
    <property type="project" value="InterPro"/>
</dbReference>
<evidence type="ECO:0000313" key="4">
    <source>
        <dbReference type="EMBL" id="VAV92197.1"/>
    </source>
</evidence>
<accession>A0A3B0RJS5</accession>
<dbReference type="Gene3D" id="2.30.42.10">
    <property type="match status" value="1"/>
</dbReference>
<dbReference type="GO" id="GO:0006508">
    <property type="term" value="P:proteolysis"/>
    <property type="evidence" value="ECO:0007669"/>
    <property type="project" value="UniProtKB-KW"/>
</dbReference>
<gene>
    <name evidence="4" type="ORF">MNBD_ACTINO02-2252</name>
</gene>
<keyword evidence="4" id="KW-0378">Hydrolase</keyword>
<evidence type="ECO:0000259" key="3">
    <source>
        <dbReference type="PROSITE" id="PS51786"/>
    </source>
</evidence>
<dbReference type="InterPro" id="IPR014721">
    <property type="entry name" value="Ribsml_uS5_D2-typ_fold_subgr"/>
</dbReference>
<dbReference type="InterPro" id="IPR020568">
    <property type="entry name" value="Ribosomal_Su5_D2-typ_SF"/>
</dbReference>